<sequence>MSLSCRLELSQQEYIVTFVVRGCIFFSFCSLVALICLGWNDTVASLFALRKVLRSPALPPRLCTSFDARVSKELNRARVARLQHVVDSVLMPISAGIFLPQGMFIYAADASDRSVVVKAVAMSLRHLASLYLKYSRRSSGFSVVDIECMFKFFMACIAVRTYVEDTHVLFLMYGGFYTAARVILAVSLLDCKMSVRWNMVLSAVTCLSSWKRREQLCMDGHSSMAAVVHQCMIEMVTCALICFASAFLEACEKDRVKASVESSQSCREHRAVQTLLGVLCDAQLRICPQCNVIAHSPHPLDLLGSGGTRNTVHGCSFLQHLLESDQQRFQDFISGAAVSQQRSQDFSSEHVAASIAQGPSLADCPMGHAISIQVSLRREGGAHPTPVELFLIHVGDVQEAPEFLMGIRKTCEALPREACVAAPGAVAPQQPAAAQTARAPAPEGPRTQAAGAPPAGEQRPSCGAAPALAQQQRAPVQRPVHGVGRRSRSSISSSSRASSSSAGSCATDAGRVSSVCLRLDTASRGMRVEGMLLRFEGGRRPPRLSDWLPKEIVDEVHRSCQDLANQREYRRGEELVAGVGSGAVRFSSGCAAFLLAERAELAVDGYTDGPRDSDEDGSDYFNPIVFMNLLGVSKLRVPWHGGPQGAPRRLRPIDEAPASAA</sequence>
<keyword evidence="2" id="KW-0472">Membrane</keyword>
<evidence type="ECO:0000256" key="2">
    <source>
        <dbReference type="SAM" id="Phobius"/>
    </source>
</evidence>
<keyword evidence="4" id="KW-1185">Reference proteome</keyword>
<proteinExistence type="predicted"/>
<evidence type="ECO:0000313" key="4">
    <source>
        <dbReference type="Proteomes" id="UP001189429"/>
    </source>
</evidence>
<feature type="region of interest" description="Disordered" evidence="1">
    <location>
        <begin position="430"/>
        <end position="507"/>
    </location>
</feature>
<gene>
    <name evidence="3" type="ORF">PCOR1329_LOCUS66921</name>
</gene>
<feature type="transmembrane region" description="Helical" evidence="2">
    <location>
        <begin position="169"/>
        <end position="189"/>
    </location>
</feature>
<name>A0ABN9WFP7_9DINO</name>
<accession>A0ABN9WFP7</accession>
<feature type="compositionally biased region" description="Low complexity" evidence="1">
    <location>
        <begin position="430"/>
        <end position="441"/>
    </location>
</feature>
<feature type="compositionally biased region" description="Low complexity" evidence="1">
    <location>
        <begin position="489"/>
        <end position="504"/>
    </location>
</feature>
<protein>
    <submittedName>
        <fullName evidence="3">Uncharacterized protein</fullName>
    </submittedName>
</protein>
<keyword evidence="2" id="KW-1133">Transmembrane helix</keyword>
<dbReference type="Proteomes" id="UP001189429">
    <property type="component" value="Unassembled WGS sequence"/>
</dbReference>
<comment type="caution">
    <text evidence="3">The sequence shown here is derived from an EMBL/GenBank/DDBJ whole genome shotgun (WGS) entry which is preliminary data.</text>
</comment>
<organism evidence="3 4">
    <name type="scientific">Prorocentrum cordatum</name>
    <dbReference type="NCBI Taxonomy" id="2364126"/>
    <lineage>
        <taxon>Eukaryota</taxon>
        <taxon>Sar</taxon>
        <taxon>Alveolata</taxon>
        <taxon>Dinophyceae</taxon>
        <taxon>Prorocentrales</taxon>
        <taxon>Prorocentraceae</taxon>
        <taxon>Prorocentrum</taxon>
    </lineage>
</organism>
<evidence type="ECO:0000313" key="3">
    <source>
        <dbReference type="EMBL" id="CAK0885245.1"/>
    </source>
</evidence>
<feature type="transmembrane region" description="Helical" evidence="2">
    <location>
        <begin position="14"/>
        <end position="40"/>
    </location>
</feature>
<keyword evidence="2" id="KW-0812">Transmembrane</keyword>
<dbReference type="EMBL" id="CAUYUJ010018647">
    <property type="protein sequence ID" value="CAK0885245.1"/>
    <property type="molecule type" value="Genomic_DNA"/>
</dbReference>
<reference evidence="3" key="1">
    <citation type="submission" date="2023-10" db="EMBL/GenBank/DDBJ databases">
        <authorList>
            <person name="Chen Y."/>
            <person name="Shah S."/>
            <person name="Dougan E. K."/>
            <person name="Thang M."/>
            <person name="Chan C."/>
        </authorList>
    </citation>
    <scope>NUCLEOTIDE SEQUENCE [LARGE SCALE GENOMIC DNA]</scope>
</reference>
<feature type="compositionally biased region" description="Low complexity" evidence="1">
    <location>
        <begin position="464"/>
        <end position="480"/>
    </location>
</feature>
<evidence type="ECO:0000256" key="1">
    <source>
        <dbReference type="SAM" id="MobiDB-lite"/>
    </source>
</evidence>